<evidence type="ECO:0000256" key="1">
    <source>
        <dbReference type="ARBA" id="ARBA00010678"/>
    </source>
</evidence>
<dbReference type="PANTHER" id="PTHR31599:SF3">
    <property type="entry name" value="CALCIUM UP-REGULATED PROTEIN I-RELATED"/>
    <property type="match status" value="1"/>
</dbReference>
<organism evidence="3 4">
    <name type="scientific">Lipomyces starkeyi NRRL Y-11557</name>
    <dbReference type="NCBI Taxonomy" id="675824"/>
    <lineage>
        <taxon>Eukaryota</taxon>
        <taxon>Fungi</taxon>
        <taxon>Dikarya</taxon>
        <taxon>Ascomycota</taxon>
        <taxon>Saccharomycotina</taxon>
        <taxon>Lipomycetes</taxon>
        <taxon>Lipomycetales</taxon>
        <taxon>Lipomycetaceae</taxon>
        <taxon>Lipomyces</taxon>
    </lineage>
</organism>
<evidence type="ECO:0000259" key="2">
    <source>
        <dbReference type="SMART" id="SM00458"/>
    </source>
</evidence>
<name>A0A1E3PU82_LIPST</name>
<dbReference type="Gene3D" id="2.80.10.50">
    <property type="match status" value="2"/>
</dbReference>
<dbReference type="GO" id="GO:0043157">
    <property type="term" value="P:response to cation stress"/>
    <property type="evidence" value="ECO:0007669"/>
    <property type="project" value="UniProtKB-ARBA"/>
</dbReference>
<dbReference type="PROSITE" id="PS50231">
    <property type="entry name" value="RICIN_B_LECTIN"/>
    <property type="match status" value="2"/>
</dbReference>
<proteinExistence type="inferred from homology"/>
<dbReference type="CDD" id="cd00161">
    <property type="entry name" value="beta-trefoil_Ricin-like"/>
    <property type="match status" value="1"/>
</dbReference>
<dbReference type="EMBL" id="KV454306">
    <property type="protein sequence ID" value="ODQ68976.1"/>
    <property type="molecule type" value="Genomic_DNA"/>
</dbReference>
<dbReference type="InterPro" id="IPR035992">
    <property type="entry name" value="Ricin_B-like_lectins"/>
</dbReference>
<keyword evidence="4" id="KW-1185">Reference proteome</keyword>
<dbReference type="GO" id="GO:0005737">
    <property type="term" value="C:cytoplasm"/>
    <property type="evidence" value="ECO:0007669"/>
    <property type="project" value="UniProtKB-ARBA"/>
</dbReference>
<dbReference type="SMART" id="SM00458">
    <property type="entry name" value="RICIN"/>
    <property type="match status" value="2"/>
</dbReference>
<comment type="similarity">
    <text evidence="1">Belongs to the cup family.</text>
</comment>
<feature type="domain" description="Ricin B lectin" evidence="2">
    <location>
        <begin position="14"/>
        <end position="144"/>
    </location>
</feature>
<dbReference type="InterPro" id="IPR000772">
    <property type="entry name" value="Ricin_B_lectin"/>
</dbReference>
<gene>
    <name evidence="3" type="ORF">LIPSTDRAFT_76460</name>
</gene>
<reference evidence="3 4" key="1">
    <citation type="journal article" date="2016" name="Proc. Natl. Acad. Sci. U.S.A.">
        <title>Comparative genomics of biotechnologically important yeasts.</title>
        <authorList>
            <person name="Riley R."/>
            <person name="Haridas S."/>
            <person name="Wolfe K.H."/>
            <person name="Lopes M.R."/>
            <person name="Hittinger C.T."/>
            <person name="Goeker M."/>
            <person name="Salamov A.A."/>
            <person name="Wisecaver J.H."/>
            <person name="Long T.M."/>
            <person name="Calvey C.H."/>
            <person name="Aerts A.L."/>
            <person name="Barry K.W."/>
            <person name="Choi C."/>
            <person name="Clum A."/>
            <person name="Coughlan A.Y."/>
            <person name="Deshpande S."/>
            <person name="Douglass A.P."/>
            <person name="Hanson S.J."/>
            <person name="Klenk H.-P."/>
            <person name="LaButti K.M."/>
            <person name="Lapidus A."/>
            <person name="Lindquist E.A."/>
            <person name="Lipzen A.M."/>
            <person name="Meier-Kolthoff J.P."/>
            <person name="Ohm R.A."/>
            <person name="Otillar R.P."/>
            <person name="Pangilinan J.L."/>
            <person name="Peng Y."/>
            <person name="Rokas A."/>
            <person name="Rosa C.A."/>
            <person name="Scheuner C."/>
            <person name="Sibirny A.A."/>
            <person name="Slot J.C."/>
            <person name="Stielow J.B."/>
            <person name="Sun H."/>
            <person name="Kurtzman C.P."/>
            <person name="Blackwell M."/>
            <person name="Grigoriev I.V."/>
            <person name="Jeffries T.W."/>
        </authorList>
    </citation>
    <scope>NUCLEOTIDE SEQUENCE [LARGE SCALE GENOMIC DNA]</scope>
    <source>
        <strain evidence="3 4">NRRL Y-11557</strain>
    </source>
</reference>
<evidence type="ECO:0000313" key="4">
    <source>
        <dbReference type="Proteomes" id="UP000094385"/>
    </source>
</evidence>
<dbReference type="PANTHER" id="PTHR31599">
    <property type="entry name" value="CALCIUM UP-REGULATED PROTEIN A-RELATED"/>
    <property type="match status" value="1"/>
</dbReference>
<dbReference type="InterPro" id="IPR051780">
    <property type="entry name" value="Ca_Up-reg_Membrane_Reg"/>
</dbReference>
<dbReference type="SUPFAM" id="SSF50370">
    <property type="entry name" value="Ricin B-like lectins"/>
    <property type="match status" value="2"/>
</dbReference>
<feature type="domain" description="Ricin B lectin" evidence="2">
    <location>
        <begin position="157"/>
        <end position="288"/>
    </location>
</feature>
<evidence type="ECO:0000313" key="3">
    <source>
        <dbReference type="EMBL" id="ODQ68976.1"/>
    </source>
</evidence>
<sequence>MASFIWSGMSNGGYSDGYSFGDGSYGLNVQGYVAEAGTHVILYPWCGGQNNELWTMDSEGHIVTQLNDQLVIGLDGSDPPYAVLCELSDDDPTQQWTIVNGMLQNSSTKAVMTATTERSTGWNVVVVDGLPDGETPDNQYWQFAPYFSAPSAAIPQWSIIQSALSSDRTSLVLDLQNGTASSGTQVVMVEQVPGSGTQKWMIIPDGRVLNYNGEQLVLGLGGPLGNGTNYVNVQTQGMPAIDDELWVPQPEGFYQNSGTGRYLTVSGNQPTQGSYLVTSDLGQGLSGQLFSKLPPNALGSILTAGPQPFPAFQANPDQLAAYSYINQQLVESGDFLGDLRATYTNTDFTANYSDWVTQISGFSRPGTISLDDWTQVSNQLEAELKAVSAVQTLFTNYSTYHSDAFADQLALVQSLIADAGITDDGPHIGGVVLSVISGVLYTVLEAIPVGDAAVNAFAVLGNIVQAGINIGVAAQGAGQISADPFEVEVGELWTTLSTQFNNLLTATASMETAILSDWGKLSMTFALINSTGANSLAWPPDLTPQLVTASTPGFTASIMQMLMPAKYQIYSWQQNNADEFSGVSSLVQRIESNGDGTYTHYWIASGADWSDYPIDVTMNDCFAAGADGWDFFHSANGWTFAQVYCNYQPDCSNYLNVTVFNQTYNPLNIVLSMVEGENRGNASPTVYSYMSSSLLGYYYNGLSMQVDIYDPNVSSDHAVASFVAHQNDSVLKGAHCWVDTQNQNSGYSLGTPVCNRGWYQDYSGAIQVTVFYNQSSS</sequence>
<dbReference type="GO" id="GO:0005634">
    <property type="term" value="C:nucleus"/>
    <property type="evidence" value="ECO:0007669"/>
    <property type="project" value="UniProtKB-ARBA"/>
</dbReference>
<accession>A0A1E3PU82</accession>
<dbReference type="AlphaFoldDB" id="A0A1E3PU82"/>
<dbReference type="OrthoDB" id="20005at2759"/>
<dbReference type="Proteomes" id="UP000094385">
    <property type="component" value="Unassembled WGS sequence"/>
</dbReference>
<protein>
    <recommendedName>
        <fullName evidence="2">Ricin B lectin domain-containing protein</fullName>
    </recommendedName>
</protein>